<dbReference type="InterPro" id="IPR001940">
    <property type="entry name" value="Peptidase_S1C"/>
</dbReference>
<comment type="caution">
    <text evidence="4">The sequence shown here is derived from an EMBL/GenBank/DDBJ whole genome shotgun (WGS) entry which is preliminary data.</text>
</comment>
<protein>
    <submittedName>
        <fullName evidence="4">S1-C subfamily serine protease</fullName>
    </submittedName>
</protein>
<dbReference type="SUPFAM" id="SSF50494">
    <property type="entry name" value="Trypsin-like serine proteases"/>
    <property type="match status" value="1"/>
</dbReference>
<evidence type="ECO:0000256" key="1">
    <source>
        <dbReference type="ARBA" id="ARBA00022825"/>
    </source>
</evidence>
<dbReference type="InterPro" id="IPR009003">
    <property type="entry name" value="Peptidase_S1_PA"/>
</dbReference>
<dbReference type="GO" id="GO:0004252">
    <property type="term" value="F:serine-type endopeptidase activity"/>
    <property type="evidence" value="ECO:0007669"/>
    <property type="project" value="InterPro"/>
</dbReference>
<evidence type="ECO:0000256" key="2">
    <source>
        <dbReference type="SAM" id="SignalP"/>
    </source>
</evidence>
<organism evidence="4 5">
    <name type="scientific">Paenibacillus phyllosphaerae</name>
    <dbReference type="NCBI Taxonomy" id="274593"/>
    <lineage>
        <taxon>Bacteria</taxon>
        <taxon>Bacillati</taxon>
        <taxon>Bacillota</taxon>
        <taxon>Bacilli</taxon>
        <taxon>Bacillales</taxon>
        <taxon>Paenibacillaceae</taxon>
        <taxon>Paenibacillus</taxon>
    </lineage>
</organism>
<feature type="signal peptide" evidence="2">
    <location>
        <begin position="1"/>
        <end position="34"/>
    </location>
</feature>
<sequence>MTNYSLKQTMIASVVAAGLVLAPLPGLQPGHAAAATAQTLSVQVYVDGQKLALTPSPIVQQGTTLVPMRAIFNALGAEVTWNQQTKTVMATKDGDSISLKIGSASAVLNGTTVKLQVPAQQKSGSTLVPLRFVSEALGATVAVNGNTIQITSAQGQTEEENDSTIVDTRTKLDTQQIVAKNDEKVVMISTDTAQGSGVVVGGSLILTNLHVVSDASAASVTLNDGTVLQVKGIVGFSEENDLAIIQTTKAIGVSPVTLASADDIMKGDHVVSIGSPLGVQNTAADGLISNIDGNYLQTSVPIDHGSSGGALFNEYGDLVGITTSKIEDTSADLNFAISVESVLALLQQISLNPPATVAFAGGAQQVSLANATTDEIKQYFETNYGEISTTKGTTELKQLEVKRDSDGWLVVSAVIDSSFYMLYGNKTADELRYWAITAGNDLRSAIPNQTIQLVVYYQQDFNFKPRGFEEDEVTDLGNGKWRVRYPVIDLQENDKIYVSVRT</sequence>
<keyword evidence="5" id="KW-1185">Reference proteome</keyword>
<proteinExistence type="predicted"/>
<evidence type="ECO:0000313" key="5">
    <source>
        <dbReference type="Proteomes" id="UP000570361"/>
    </source>
</evidence>
<dbReference type="PANTHER" id="PTHR22939:SF129">
    <property type="entry name" value="SERINE PROTEASE HTRA2, MITOCHONDRIAL"/>
    <property type="match status" value="1"/>
</dbReference>
<evidence type="ECO:0000259" key="3">
    <source>
        <dbReference type="Pfam" id="PF07833"/>
    </source>
</evidence>
<gene>
    <name evidence="4" type="ORF">FHS18_000739</name>
</gene>
<dbReference type="GO" id="GO:0006508">
    <property type="term" value="P:proteolysis"/>
    <property type="evidence" value="ECO:0007669"/>
    <property type="project" value="UniProtKB-KW"/>
</dbReference>
<feature type="chain" id="PRO_5031534070" evidence="2">
    <location>
        <begin position="35"/>
        <end position="502"/>
    </location>
</feature>
<dbReference type="PRINTS" id="PR00834">
    <property type="entry name" value="PROTEASES2C"/>
</dbReference>
<name>A0A7W5AV26_9BACL</name>
<reference evidence="4 5" key="1">
    <citation type="submission" date="2020-08" db="EMBL/GenBank/DDBJ databases">
        <title>Genomic Encyclopedia of Type Strains, Phase III (KMG-III): the genomes of soil and plant-associated and newly described type strains.</title>
        <authorList>
            <person name="Whitman W."/>
        </authorList>
    </citation>
    <scope>NUCLEOTIDE SEQUENCE [LARGE SCALE GENOMIC DNA]</scope>
    <source>
        <strain evidence="4 5">CECT 5862</strain>
    </source>
</reference>
<keyword evidence="1" id="KW-0378">Hydrolase</keyword>
<dbReference type="RefSeq" id="WP_183597044.1">
    <property type="nucleotide sequence ID" value="NZ_JACHXK010000001.1"/>
</dbReference>
<accession>A0A7W5AV26</accession>
<dbReference type="PANTHER" id="PTHR22939">
    <property type="entry name" value="SERINE PROTEASE FAMILY S1C HTRA-RELATED"/>
    <property type="match status" value="1"/>
</dbReference>
<keyword evidence="4" id="KW-0645">Protease</keyword>
<evidence type="ECO:0000313" key="4">
    <source>
        <dbReference type="EMBL" id="MBB3108711.1"/>
    </source>
</evidence>
<dbReference type="AlphaFoldDB" id="A0A7W5AV26"/>
<feature type="domain" description="Copper amine oxidase-like N-terminal" evidence="3">
    <location>
        <begin position="45"/>
        <end position="150"/>
    </location>
</feature>
<dbReference type="Gene3D" id="2.40.10.120">
    <property type="match status" value="1"/>
</dbReference>
<dbReference type="Gene3D" id="3.30.457.10">
    <property type="entry name" value="Copper amine oxidase-like, N-terminal domain"/>
    <property type="match status" value="1"/>
</dbReference>
<dbReference type="Pfam" id="PF07833">
    <property type="entry name" value="Cu_amine_oxidN1"/>
    <property type="match status" value="1"/>
</dbReference>
<keyword evidence="2" id="KW-0732">Signal</keyword>
<dbReference type="InterPro" id="IPR036582">
    <property type="entry name" value="Mao_N_sf"/>
</dbReference>
<dbReference type="Pfam" id="PF13365">
    <property type="entry name" value="Trypsin_2"/>
    <property type="match status" value="1"/>
</dbReference>
<dbReference type="InterPro" id="IPR012854">
    <property type="entry name" value="Cu_amine_oxidase-like_N"/>
</dbReference>
<dbReference type="EMBL" id="JACHXK010000001">
    <property type="protein sequence ID" value="MBB3108711.1"/>
    <property type="molecule type" value="Genomic_DNA"/>
</dbReference>
<keyword evidence="1" id="KW-0720">Serine protease</keyword>
<dbReference type="SUPFAM" id="SSF55383">
    <property type="entry name" value="Copper amine oxidase, domain N"/>
    <property type="match status" value="1"/>
</dbReference>
<dbReference type="Proteomes" id="UP000570361">
    <property type="component" value="Unassembled WGS sequence"/>
</dbReference>